<keyword evidence="3" id="KW-0285">Flavoprotein</keyword>
<feature type="domain" description="Acyl-CoA oxidase/dehydrogenase middle" evidence="7">
    <location>
        <begin position="134"/>
        <end position="209"/>
    </location>
</feature>
<name>A0A170Q942_9ZZZZ</name>
<dbReference type="InterPro" id="IPR036250">
    <property type="entry name" value="AcylCo_DH-like_C"/>
</dbReference>
<dbReference type="GO" id="GO:0005886">
    <property type="term" value="C:plasma membrane"/>
    <property type="evidence" value="ECO:0007669"/>
    <property type="project" value="TreeGrafter"/>
</dbReference>
<dbReference type="EMBL" id="FAXA01000021">
    <property type="protein sequence ID" value="CUV01173.1"/>
    <property type="molecule type" value="Genomic_DNA"/>
</dbReference>
<organism evidence="9">
    <name type="scientific">hydrothermal vent metagenome</name>
    <dbReference type="NCBI Taxonomy" id="652676"/>
    <lineage>
        <taxon>unclassified sequences</taxon>
        <taxon>metagenomes</taxon>
        <taxon>ecological metagenomes</taxon>
    </lineage>
</organism>
<dbReference type="Gene3D" id="2.40.110.10">
    <property type="entry name" value="Butyryl-CoA Dehydrogenase, subunit A, domain 2"/>
    <property type="match status" value="1"/>
</dbReference>
<dbReference type="Gene3D" id="1.10.540.10">
    <property type="entry name" value="Acyl-CoA dehydrogenase/oxidase, N-terminal domain"/>
    <property type="match status" value="1"/>
</dbReference>
<feature type="domain" description="Acyl-CoA dehydrogenase/oxidase C-terminal" evidence="6">
    <location>
        <begin position="244"/>
        <end position="396"/>
    </location>
</feature>
<dbReference type="PANTHER" id="PTHR43292">
    <property type="entry name" value="ACYL-COA DEHYDROGENASE"/>
    <property type="match status" value="1"/>
</dbReference>
<evidence type="ECO:0000259" key="6">
    <source>
        <dbReference type="Pfam" id="PF00441"/>
    </source>
</evidence>
<dbReference type="GO" id="GO:0050660">
    <property type="term" value="F:flavin adenine dinucleotide binding"/>
    <property type="evidence" value="ECO:0007669"/>
    <property type="project" value="InterPro"/>
</dbReference>
<keyword evidence="5 9" id="KW-0560">Oxidoreductase</keyword>
<dbReference type="Pfam" id="PF02770">
    <property type="entry name" value="Acyl-CoA_dh_M"/>
    <property type="match status" value="1"/>
</dbReference>
<evidence type="ECO:0000259" key="8">
    <source>
        <dbReference type="Pfam" id="PF02771"/>
    </source>
</evidence>
<dbReference type="Pfam" id="PF02771">
    <property type="entry name" value="Acyl-CoA_dh_N"/>
    <property type="match status" value="1"/>
</dbReference>
<dbReference type="SUPFAM" id="SSF47203">
    <property type="entry name" value="Acyl-CoA dehydrogenase C-terminal domain-like"/>
    <property type="match status" value="1"/>
</dbReference>
<proteinExistence type="inferred from homology"/>
<evidence type="ECO:0000259" key="7">
    <source>
        <dbReference type="Pfam" id="PF02770"/>
    </source>
</evidence>
<accession>A0A170Q942</accession>
<dbReference type="InterPro" id="IPR013786">
    <property type="entry name" value="AcylCoA_DH/ox_N"/>
</dbReference>
<dbReference type="SUPFAM" id="SSF56645">
    <property type="entry name" value="Acyl-CoA dehydrogenase NM domain-like"/>
    <property type="match status" value="1"/>
</dbReference>
<feature type="domain" description="Acyl-CoA dehydrogenase/oxidase N-terminal" evidence="8">
    <location>
        <begin position="8"/>
        <end position="127"/>
    </location>
</feature>
<dbReference type="Pfam" id="PF00441">
    <property type="entry name" value="Acyl-CoA_dh_1"/>
    <property type="match status" value="1"/>
</dbReference>
<dbReference type="GO" id="GO:0016937">
    <property type="term" value="F:short-chain fatty acyl-CoA dehydrogenase activity"/>
    <property type="evidence" value="ECO:0007669"/>
    <property type="project" value="UniProtKB-EC"/>
</dbReference>
<comment type="similarity">
    <text evidence="2">Belongs to the acyl-CoA dehydrogenase family.</text>
</comment>
<dbReference type="InterPro" id="IPR009100">
    <property type="entry name" value="AcylCoA_DH/oxidase_NM_dom_sf"/>
</dbReference>
<dbReference type="InterPro" id="IPR037069">
    <property type="entry name" value="AcylCoA_DH/ox_N_sf"/>
</dbReference>
<evidence type="ECO:0000256" key="2">
    <source>
        <dbReference type="ARBA" id="ARBA00009347"/>
    </source>
</evidence>
<evidence type="ECO:0000313" key="9">
    <source>
        <dbReference type="EMBL" id="CUV01173.1"/>
    </source>
</evidence>
<sequence length="410" mass="45258">MDFEPQYTPEQEEFRQEVKAWMKENMPEGIVHPADPIDLTEEQYQKRRDFGRRLGAKGWLWATAETEYGGGGLDVDHAIVLEEEAGAAGLTIPPFYDSGGRLGGASIVVWGTDEQKTYFLPPIFKGEVRTWQLLSEPEAGSDLANVKSTAVKDGDDYIINGQKVFVGSSLGCDYMWTLTVTDTEAKRHENLGWFMIPSDLPGITVQPMDLLISGGESGAGSGVKNTVFFDNVRVPAFNLIGGHNQGWKVATTHLELEHGTGGRISRNVVVDKLFEYCRTNDRRGEPISKDPDAREKLIDVYIEQEIVRLLQLRNYWMRHSGVTTTYEGPQASYLKKTLGLKMSGHILDILGPAALTFDPELGASEGHMEAHSRAGIIAIHPGGTTDIQKVIMSRRIGIGREVREKAGALG</sequence>
<evidence type="ECO:0000256" key="3">
    <source>
        <dbReference type="ARBA" id="ARBA00022630"/>
    </source>
</evidence>
<dbReference type="PANTHER" id="PTHR43292:SF3">
    <property type="entry name" value="ACYL-COA DEHYDROGENASE FADE29"/>
    <property type="match status" value="1"/>
</dbReference>
<evidence type="ECO:0000256" key="4">
    <source>
        <dbReference type="ARBA" id="ARBA00022827"/>
    </source>
</evidence>
<dbReference type="Gene3D" id="1.20.140.10">
    <property type="entry name" value="Butyryl-CoA Dehydrogenase, subunit A, domain 3"/>
    <property type="match status" value="1"/>
</dbReference>
<evidence type="ECO:0000256" key="5">
    <source>
        <dbReference type="ARBA" id="ARBA00023002"/>
    </source>
</evidence>
<dbReference type="InterPro" id="IPR006091">
    <property type="entry name" value="Acyl-CoA_Oxase/DH_mid-dom"/>
</dbReference>
<evidence type="ECO:0000256" key="1">
    <source>
        <dbReference type="ARBA" id="ARBA00001974"/>
    </source>
</evidence>
<reference evidence="9" key="1">
    <citation type="submission" date="2015-10" db="EMBL/GenBank/DDBJ databases">
        <authorList>
            <person name="Gilbert D.G."/>
        </authorList>
    </citation>
    <scope>NUCLEOTIDE SEQUENCE</scope>
</reference>
<dbReference type="EC" id="1.3.8.1" evidence="9"/>
<keyword evidence="4" id="KW-0274">FAD</keyword>
<dbReference type="AlphaFoldDB" id="A0A170Q942"/>
<dbReference type="InterPro" id="IPR052161">
    <property type="entry name" value="Mycobact_Acyl-CoA_DH"/>
</dbReference>
<comment type="cofactor">
    <cofactor evidence="1">
        <name>FAD</name>
        <dbReference type="ChEBI" id="CHEBI:57692"/>
    </cofactor>
</comment>
<dbReference type="InterPro" id="IPR046373">
    <property type="entry name" value="Acyl-CoA_Oxase/DH_mid-dom_sf"/>
</dbReference>
<protein>
    <submittedName>
        <fullName evidence="9">Butyryl-CoA dehydrogenase</fullName>
        <ecNumber evidence="9">1.3.8.1</ecNumber>
    </submittedName>
</protein>
<dbReference type="InterPro" id="IPR009075">
    <property type="entry name" value="AcylCo_DH/oxidase_C"/>
</dbReference>
<gene>
    <name evidence="9" type="ORF">MGWOODY_Clf2854</name>
</gene>